<evidence type="ECO:0000313" key="8">
    <source>
        <dbReference type="Proteomes" id="UP000679126"/>
    </source>
</evidence>
<evidence type="ECO:0000256" key="1">
    <source>
        <dbReference type="ARBA" id="ARBA00004196"/>
    </source>
</evidence>
<dbReference type="Proteomes" id="UP000679126">
    <property type="component" value="Unassembled WGS sequence"/>
</dbReference>
<dbReference type="InterPro" id="IPR050553">
    <property type="entry name" value="Thioredoxin_ResA/DsbE_sf"/>
</dbReference>
<evidence type="ECO:0000256" key="5">
    <source>
        <dbReference type="SAM" id="SignalP"/>
    </source>
</evidence>
<keyword evidence="4" id="KW-0676">Redox-active center</keyword>
<keyword evidence="2" id="KW-0201">Cytochrome c-type biogenesis</keyword>
<dbReference type="InterPro" id="IPR013766">
    <property type="entry name" value="Thioredoxin_domain"/>
</dbReference>
<dbReference type="PROSITE" id="PS00194">
    <property type="entry name" value="THIOREDOXIN_1"/>
    <property type="match status" value="1"/>
</dbReference>
<proteinExistence type="predicted"/>
<dbReference type="CDD" id="cd02966">
    <property type="entry name" value="TlpA_like_family"/>
    <property type="match status" value="1"/>
</dbReference>
<dbReference type="SUPFAM" id="SSF52833">
    <property type="entry name" value="Thioredoxin-like"/>
    <property type="match status" value="1"/>
</dbReference>
<dbReference type="Gene3D" id="3.40.30.10">
    <property type="entry name" value="Glutaredoxin"/>
    <property type="match status" value="1"/>
</dbReference>
<dbReference type="InterPro" id="IPR036249">
    <property type="entry name" value="Thioredoxin-like_sf"/>
</dbReference>
<dbReference type="InterPro" id="IPR000866">
    <property type="entry name" value="AhpC/TSA"/>
</dbReference>
<dbReference type="PANTHER" id="PTHR42852:SF6">
    <property type="entry name" value="THIOL:DISULFIDE INTERCHANGE PROTEIN DSBE"/>
    <property type="match status" value="1"/>
</dbReference>
<dbReference type="InterPro" id="IPR017937">
    <property type="entry name" value="Thioredoxin_CS"/>
</dbReference>
<gene>
    <name evidence="7" type="ORF">J7I43_08655</name>
</gene>
<evidence type="ECO:0000256" key="3">
    <source>
        <dbReference type="ARBA" id="ARBA00023157"/>
    </source>
</evidence>
<reference evidence="8" key="1">
    <citation type="submission" date="2021-03" db="EMBL/GenBank/DDBJ databases">
        <title>Assistant Professor.</title>
        <authorList>
            <person name="Huq M.A."/>
        </authorList>
    </citation>
    <scope>NUCLEOTIDE SEQUENCE [LARGE SCALE GENOMIC DNA]</scope>
    <source>
        <strain evidence="8">MAH-28</strain>
    </source>
</reference>
<dbReference type="EMBL" id="JAGHKP010000002">
    <property type="protein sequence ID" value="MBO9152278.1"/>
    <property type="molecule type" value="Genomic_DNA"/>
</dbReference>
<dbReference type="Pfam" id="PF00578">
    <property type="entry name" value="AhpC-TSA"/>
    <property type="match status" value="1"/>
</dbReference>
<comment type="caution">
    <text evidence="7">The sequence shown here is derived from an EMBL/GenBank/DDBJ whole genome shotgun (WGS) entry which is preliminary data.</text>
</comment>
<evidence type="ECO:0000259" key="6">
    <source>
        <dbReference type="PROSITE" id="PS51352"/>
    </source>
</evidence>
<comment type="subcellular location">
    <subcellularLocation>
        <location evidence="1">Cell envelope</location>
    </subcellularLocation>
</comment>
<evidence type="ECO:0000256" key="2">
    <source>
        <dbReference type="ARBA" id="ARBA00022748"/>
    </source>
</evidence>
<keyword evidence="5" id="KW-0732">Signal</keyword>
<sequence>MSKQILSLLLPLFAATAGFAQETVTIEGNVNGDTKGYNKVYLYGQNINRDSAVIANGKFSLSFPYVKEAVPLLYTEYDAKVKGGVSPFPAVIGQPGHLYLRDVDIAKGLASGTWEGDASAASHQAFGKQLRPLSDSINKILKQKFPGGTTKDEAYRRDYDSLMKAGTGTLLKNFVKAHPDLYASAVLLRSNRSWISVNDVKSIYAMLSGKQKATTQGKDIGDYLQGLKNSTIGSKVKDFVLPTPEEKKISFASLKGKYVLIDFWASWCGPCKASFPHMKEVYAKYKGDQFEIYSISIDKDKEAWLKELKKQDLPWLQSLDDQNISQSGFAINAVPTTYLIGPDGKIIMKSIGFDSSGNGELEKKLDELFAKK</sequence>
<dbReference type="PANTHER" id="PTHR42852">
    <property type="entry name" value="THIOL:DISULFIDE INTERCHANGE PROTEIN DSBE"/>
    <property type="match status" value="1"/>
</dbReference>
<accession>A0ABS3YC78</accession>
<dbReference type="PROSITE" id="PS51352">
    <property type="entry name" value="THIOREDOXIN_2"/>
    <property type="match status" value="1"/>
</dbReference>
<protein>
    <submittedName>
        <fullName evidence="7">AhpC/TSA family protein</fullName>
    </submittedName>
</protein>
<keyword evidence="8" id="KW-1185">Reference proteome</keyword>
<organism evidence="7 8">
    <name type="scientific">Chitinophaga chungangae</name>
    <dbReference type="NCBI Taxonomy" id="2821488"/>
    <lineage>
        <taxon>Bacteria</taxon>
        <taxon>Pseudomonadati</taxon>
        <taxon>Bacteroidota</taxon>
        <taxon>Chitinophagia</taxon>
        <taxon>Chitinophagales</taxon>
        <taxon>Chitinophagaceae</taxon>
        <taxon>Chitinophaga</taxon>
    </lineage>
</organism>
<feature type="domain" description="Thioredoxin" evidence="6">
    <location>
        <begin position="230"/>
        <end position="370"/>
    </location>
</feature>
<keyword evidence="3" id="KW-1015">Disulfide bond</keyword>
<feature type="chain" id="PRO_5045876255" evidence="5">
    <location>
        <begin position="21"/>
        <end position="372"/>
    </location>
</feature>
<evidence type="ECO:0000313" key="7">
    <source>
        <dbReference type="EMBL" id="MBO9152278.1"/>
    </source>
</evidence>
<evidence type="ECO:0000256" key="4">
    <source>
        <dbReference type="ARBA" id="ARBA00023284"/>
    </source>
</evidence>
<feature type="signal peptide" evidence="5">
    <location>
        <begin position="1"/>
        <end position="20"/>
    </location>
</feature>
<name>A0ABS3YC78_9BACT</name>
<dbReference type="RefSeq" id="WP_209145275.1">
    <property type="nucleotide sequence ID" value="NZ_JAGHKP010000002.1"/>
</dbReference>